<proteinExistence type="predicted"/>
<dbReference type="AlphaFoldDB" id="A0A653E9K4"/>
<reference evidence="1" key="1">
    <citation type="submission" date="2019-02" db="EMBL/GenBank/DDBJ databases">
        <authorList>
            <consortium name="Genoscope - CEA"/>
            <person name="William W."/>
        </authorList>
    </citation>
    <scope>NUCLEOTIDE SEQUENCE [LARGE SCALE GENOMIC DNA]</scope>
    <source>
        <strain evidence="1">YSy11</strain>
    </source>
</reference>
<accession>A0A653E9K4</accession>
<evidence type="ECO:0000313" key="1">
    <source>
        <dbReference type="EMBL" id="VEV99383.1"/>
    </source>
</evidence>
<sequence>MLRAIASDIRGLHKHLDHLLNPALICLGEAPHIRAIEIKHADQPPVLDHRHHQLTVGRAVASDVASKGMHIFYPLRKPGSSRSAADAPAERDAHTRHLALERAKHQFLTARQIKASPVEVGYLLKQKRRKLRRIGNKVPLTREQRLQLRHLQGIPGQLITRPW</sequence>
<gene>
    <name evidence="1" type="ORF">PMYSY11_4340</name>
</gene>
<protein>
    <submittedName>
        <fullName evidence="1">Uncharacterized protein</fullName>
    </submittedName>
</protein>
<name>A0A653E9K4_9PSED</name>
<organism evidence="1">
    <name type="scientific">Pseudomonas marincola</name>
    <dbReference type="NCBI Taxonomy" id="437900"/>
    <lineage>
        <taxon>Bacteria</taxon>
        <taxon>Pseudomonadati</taxon>
        <taxon>Pseudomonadota</taxon>
        <taxon>Gammaproteobacteria</taxon>
        <taxon>Pseudomonadales</taxon>
        <taxon>Pseudomonadaceae</taxon>
        <taxon>Pseudomonas</taxon>
    </lineage>
</organism>
<dbReference type="EMBL" id="LR215729">
    <property type="protein sequence ID" value="VEV99383.1"/>
    <property type="molecule type" value="Genomic_DNA"/>
</dbReference>